<reference evidence="1 2" key="1">
    <citation type="journal article" date="2004" name="Syst. Appl. Microbiol.">
        <title>Cryptoendolithic actinomycetes from antarctic sandstone rock samples: Micromonospora endolithica sp. nov. and two isolates related to Micromonospora coerulea Jensen 1932.</title>
        <authorList>
            <person name="Hirsch P."/>
            <person name="Mevs U."/>
            <person name="Kroppenstedt R.M."/>
            <person name="Schumann P."/>
            <person name="Stackebrandt E."/>
        </authorList>
    </citation>
    <scope>NUCLEOTIDE SEQUENCE [LARGE SCALE GENOMIC DNA]</scope>
    <source>
        <strain evidence="1 2">JCM 12677</strain>
    </source>
</reference>
<sequence length="363" mass="39422">MARGFNTASDVVTRSGDGTDLATMYREVTEALRLYNGQRDTLRGLLSYNVTTASEDVIQAIYSEVFEEASEYGVPVGMRPDATPLKLGFNFKDFDTATRYTWKFLRDASAEQIRNVLDTVMEADNRQVFEAVLGALLNNAERVNPEGMAVRPLYNGDGTVPPIFEGQTFDGTHTHYITSGAATFDGVDLAALISKVREHGYGADGSQLLALVNPQEAEEVRGFRVGADSPWDFIAGESAPAYLTDQTIVGDTPPAQYGRLALIGGFGPAYVAETHLMPAGYVLVVASDGANGTRNPVGFRQHPRSEYQGLRSIPGPSPDYPLQHSYYQRSFGTGVRHRGAAAVMQVTTNVNYATPVKYARVVA</sequence>
<accession>A0A3A9YXM2</accession>
<dbReference type="OrthoDB" id="4378081at2"/>
<comment type="caution">
    <text evidence="1">The sequence shown here is derived from an EMBL/GenBank/DDBJ whole genome shotgun (WGS) entry which is preliminary data.</text>
</comment>
<organism evidence="1 2">
    <name type="scientific">Micromonospora endolithica</name>
    <dbReference type="NCBI Taxonomy" id="230091"/>
    <lineage>
        <taxon>Bacteria</taxon>
        <taxon>Bacillati</taxon>
        <taxon>Actinomycetota</taxon>
        <taxon>Actinomycetes</taxon>
        <taxon>Micromonosporales</taxon>
        <taxon>Micromonosporaceae</taxon>
        <taxon>Micromonospora</taxon>
    </lineage>
</organism>
<name>A0A3A9YXM2_9ACTN</name>
<dbReference type="Proteomes" id="UP000281726">
    <property type="component" value="Unassembled WGS sequence"/>
</dbReference>
<dbReference type="AlphaFoldDB" id="A0A3A9YXM2"/>
<dbReference type="EMBL" id="RBAK01000015">
    <property type="protein sequence ID" value="RKN39987.1"/>
    <property type="molecule type" value="Genomic_DNA"/>
</dbReference>
<gene>
    <name evidence="1" type="ORF">D7223_28035</name>
</gene>
<protein>
    <recommendedName>
        <fullName evidence="3">Phage capsid protein</fullName>
    </recommendedName>
</protein>
<proteinExistence type="predicted"/>
<keyword evidence="2" id="KW-1185">Reference proteome</keyword>
<evidence type="ECO:0000313" key="1">
    <source>
        <dbReference type="EMBL" id="RKN39987.1"/>
    </source>
</evidence>
<dbReference type="RefSeq" id="WP_120731813.1">
    <property type="nucleotide sequence ID" value="NZ_RBAK01000015.1"/>
</dbReference>
<evidence type="ECO:0008006" key="3">
    <source>
        <dbReference type="Google" id="ProtNLM"/>
    </source>
</evidence>
<evidence type="ECO:0000313" key="2">
    <source>
        <dbReference type="Proteomes" id="UP000281726"/>
    </source>
</evidence>